<protein>
    <submittedName>
        <fullName evidence="2">Uncharacterized protein</fullName>
    </submittedName>
</protein>
<dbReference type="AlphaFoldDB" id="A0A9P7Y7C5"/>
<keyword evidence="1" id="KW-0472">Membrane</keyword>
<keyword evidence="1" id="KW-1133">Transmembrane helix</keyword>
<dbReference type="Proteomes" id="UP000824998">
    <property type="component" value="Unassembled WGS sequence"/>
</dbReference>
<keyword evidence="3" id="KW-1185">Reference proteome</keyword>
<dbReference type="EMBL" id="MU251927">
    <property type="protein sequence ID" value="KAG9228499.1"/>
    <property type="molecule type" value="Genomic_DNA"/>
</dbReference>
<evidence type="ECO:0000313" key="2">
    <source>
        <dbReference type="EMBL" id="KAG9228499.1"/>
    </source>
</evidence>
<comment type="caution">
    <text evidence="2">The sequence shown here is derived from an EMBL/GenBank/DDBJ whole genome shotgun (WGS) entry which is preliminary data.</text>
</comment>
<gene>
    <name evidence="2" type="ORF">BJ875DRAFT_477339</name>
</gene>
<name>A0A9P7Y7C5_9HELO</name>
<feature type="transmembrane region" description="Helical" evidence="1">
    <location>
        <begin position="56"/>
        <end position="79"/>
    </location>
</feature>
<sequence length="133" mass="14896">MFYAFLLLLAVGIIVWGVHVYSYRNALIEVEFPPASHRLVMERELRYTPISHTQKIYLGIIGGIAGLGVVVAVVGFVVLQKVNVDGCPRYVQRMAHPWIVVKTATVLILGSMLLMVILFLTGEFDQPVVEDKR</sequence>
<proteinExistence type="predicted"/>
<evidence type="ECO:0000313" key="3">
    <source>
        <dbReference type="Proteomes" id="UP000824998"/>
    </source>
</evidence>
<accession>A0A9P7Y7C5</accession>
<evidence type="ECO:0000256" key="1">
    <source>
        <dbReference type="SAM" id="Phobius"/>
    </source>
</evidence>
<keyword evidence="1" id="KW-0812">Transmembrane</keyword>
<reference evidence="2" key="1">
    <citation type="journal article" date="2021" name="IMA Fungus">
        <title>Genomic characterization of three marine fungi, including Emericellopsis atlantica sp. nov. with signatures of a generalist lifestyle and marine biomass degradation.</title>
        <authorList>
            <person name="Hagestad O.C."/>
            <person name="Hou L."/>
            <person name="Andersen J.H."/>
            <person name="Hansen E.H."/>
            <person name="Altermark B."/>
            <person name="Li C."/>
            <person name="Kuhnert E."/>
            <person name="Cox R.J."/>
            <person name="Crous P.W."/>
            <person name="Spatafora J.W."/>
            <person name="Lail K."/>
            <person name="Amirebrahimi M."/>
            <person name="Lipzen A."/>
            <person name="Pangilinan J."/>
            <person name="Andreopoulos W."/>
            <person name="Hayes R.D."/>
            <person name="Ng V."/>
            <person name="Grigoriev I.V."/>
            <person name="Jackson S.A."/>
            <person name="Sutton T.D.S."/>
            <person name="Dobson A.D.W."/>
            <person name="Rama T."/>
        </authorList>
    </citation>
    <scope>NUCLEOTIDE SEQUENCE</scope>
    <source>
        <strain evidence="2">TRa018bII</strain>
    </source>
</reference>
<feature type="transmembrane region" description="Helical" evidence="1">
    <location>
        <begin position="99"/>
        <end position="120"/>
    </location>
</feature>
<organism evidence="2 3">
    <name type="scientific">Amylocarpus encephaloides</name>
    <dbReference type="NCBI Taxonomy" id="45428"/>
    <lineage>
        <taxon>Eukaryota</taxon>
        <taxon>Fungi</taxon>
        <taxon>Dikarya</taxon>
        <taxon>Ascomycota</taxon>
        <taxon>Pezizomycotina</taxon>
        <taxon>Leotiomycetes</taxon>
        <taxon>Helotiales</taxon>
        <taxon>Helotiales incertae sedis</taxon>
        <taxon>Amylocarpus</taxon>
    </lineage>
</organism>